<evidence type="ECO:0000313" key="2">
    <source>
        <dbReference type="Proteomes" id="UP000533533"/>
    </source>
</evidence>
<reference evidence="1 2" key="1">
    <citation type="submission" date="2020-08" db="EMBL/GenBank/DDBJ databases">
        <title>Genomic Encyclopedia of Type Strains, Phase IV (KMG-V): Genome sequencing to study the core and pangenomes of soil and plant-associated prokaryotes.</title>
        <authorList>
            <person name="Whitman W."/>
        </authorList>
    </citation>
    <scope>NUCLEOTIDE SEQUENCE [LARGE SCALE GENOMIC DNA]</scope>
    <source>
        <strain evidence="1 2">SRMrh-85</strain>
    </source>
</reference>
<dbReference type="RefSeq" id="WP_110384528.1">
    <property type="nucleotide sequence ID" value="NZ_JACHVZ010000007.1"/>
</dbReference>
<keyword evidence="2" id="KW-1185">Reference proteome</keyword>
<accession>A0ABR6FLP2</accession>
<evidence type="ECO:0000313" key="1">
    <source>
        <dbReference type="EMBL" id="MBB2928355.1"/>
    </source>
</evidence>
<gene>
    <name evidence="1" type="ORF">FHX59_002777</name>
</gene>
<proteinExistence type="predicted"/>
<sequence length="59" mass="6903">MTVAELMRELERYPAHYVVAVAVDGDWDDDAPRTDEHYIEDVTEGERGEVRIDCTSRRY</sequence>
<organism evidence="1 2">
    <name type="scientific">Paraburkholderia silvatlantica</name>
    <dbReference type="NCBI Taxonomy" id="321895"/>
    <lineage>
        <taxon>Bacteria</taxon>
        <taxon>Pseudomonadati</taxon>
        <taxon>Pseudomonadota</taxon>
        <taxon>Betaproteobacteria</taxon>
        <taxon>Burkholderiales</taxon>
        <taxon>Burkholderiaceae</taxon>
        <taxon>Paraburkholderia</taxon>
    </lineage>
</organism>
<name>A0ABR6FLP2_9BURK</name>
<comment type="caution">
    <text evidence="1">The sequence shown here is derived from an EMBL/GenBank/DDBJ whole genome shotgun (WGS) entry which is preliminary data.</text>
</comment>
<protein>
    <submittedName>
        <fullName evidence="1">Uncharacterized protein</fullName>
    </submittedName>
</protein>
<dbReference type="EMBL" id="JACHVZ010000007">
    <property type="protein sequence ID" value="MBB2928355.1"/>
    <property type="molecule type" value="Genomic_DNA"/>
</dbReference>
<dbReference type="Proteomes" id="UP000533533">
    <property type="component" value="Unassembled WGS sequence"/>
</dbReference>